<feature type="coiled-coil region" evidence="1">
    <location>
        <begin position="90"/>
        <end position="135"/>
    </location>
</feature>
<evidence type="ECO:0000313" key="4">
    <source>
        <dbReference type="Proteomes" id="UP000229641"/>
    </source>
</evidence>
<dbReference type="Proteomes" id="UP000229641">
    <property type="component" value="Unassembled WGS sequence"/>
</dbReference>
<evidence type="ECO:0000313" key="3">
    <source>
        <dbReference type="EMBL" id="PIQ88264.1"/>
    </source>
</evidence>
<dbReference type="EMBL" id="PCWA01000111">
    <property type="protein sequence ID" value="PIQ88264.1"/>
    <property type="molecule type" value="Genomic_DNA"/>
</dbReference>
<comment type="caution">
    <text evidence="3">The sequence shown here is derived from an EMBL/GenBank/DDBJ whole genome shotgun (WGS) entry which is preliminary data.</text>
</comment>
<feature type="transmembrane region" description="Helical" evidence="2">
    <location>
        <begin position="12"/>
        <end position="32"/>
    </location>
</feature>
<keyword evidence="2" id="KW-0812">Transmembrane</keyword>
<proteinExistence type="predicted"/>
<gene>
    <name evidence="3" type="ORF">COV72_09125</name>
</gene>
<accession>A0A2H0LX67</accession>
<keyword evidence="1" id="KW-0175">Coiled coil</keyword>
<dbReference type="AlphaFoldDB" id="A0A2H0LX67"/>
<reference evidence="3 4" key="1">
    <citation type="submission" date="2017-09" db="EMBL/GenBank/DDBJ databases">
        <title>Depth-based differentiation of microbial function through sediment-hosted aquifers and enrichment of novel symbionts in the deep terrestrial subsurface.</title>
        <authorList>
            <person name="Probst A.J."/>
            <person name="Ladd B."/>
            <person name="Jarett J.K."/>
            <person name="Geller-Mcgrath D.E."/>
            <person name="Sieber C.M."/>
            <person name="Emerson J.B."/>
            <person name="Anantharaman K."/>
            <person name="Thomas B.C."/>
            <person name="Malmstrom R."/>
            <person name="Stieglmeier M."/>
            <person name="Klingl A."/>
            <person name="Woyke T."/>
            <person name="Ryan C.M."/>
            <person name="Banfield J.F."/>
        </authorList>
    </citation>
    <scope>NUCLEOTIDE SEQUENCE [LARGE SCALE GENOMIC DNA]</scope>
    <source>
        <strain evidence="3">CG11_big_fil_rev_8_21_14_0_20_42_13</strain>
    </source>
</reference>
<sequence length="174" mass="20444">MINSGQGLRIRVYSVFFLTACCLLLATFLCGCETLRRKFIRNPKHEKKAEEAVFVPQEYGPEFEKETLYKKYLVYWRSWQDELITAIEANLSYKKQIDCAEQAVANLEKLRTFLKEEKQNTLDIYLSELKKLRDEIKSGVPAGAGIEILKNRLRINRRNILHNFMYSKVKDDLK</sequence>
<evidence type="ECO:0000256" key="2">
    <source>
        <dbReference type="SAM" id="Phobius"/>
    </source>
</evidence>
<organism evidence="3 4">
    <name type="scientific">Candidatus Ghiorseimicrobium undicola</name>
    <dbReference type="NCBI Taxonomy" id="1974746"/>
    <lineage>
        <taxon>Bacteria</taxon>
        <taxon>Pseudomonadati</taxon>
        <taxon>Candidatus Omnitrophota</taxon>
        <taxon>Candidatus Ghiorseimicrobium</taxon>
    </lineage>
</organism>
<keyword evidence="2" id="KW-1133">Transmembrane helix</keyword>
<keyword evidence="2" id="KW-0472">Membrane</keyword>
<evidence type="ECO:0000256" key="1">
    <source>
        <dbReference type="SAM" id="Coils"/>
    </source>
</evidence>
<name>A0A2H0LX67_9BACT</name>
<protein>
    <submittedName>
        <fullName evidence="3">Uncharacterized protein</fullName>
    </submittedName>
</protein>